<dbReference type="InterPro" id="IPR003141">
    <property type="entry name" value="Pol/His_phosphatase_N"/>
</dbReference>
<dbReference type="InterPro" id="IPR004013">
    <property type="entry name" value="PHP_dom"/>
</dbReference>
<dbReference type="EMBL" id="DVHN01000064">
    <property type="protein sequence ID" value="HIR88465.1"/>
    <property type="molecule type" value="Genomic_DNA"/>
</dbReference>
<dbReference type="Pfam" id="PF02811">
    <property type="entry name" value="PHP"/>
    <property type="match status" value="1"/>
</dbReference>
<feature type="domain" description="Polymerase/histidinol phosphatase N-terminal" evidence="1">
    <location>
        <begin position="5"/>
        <end position="83"/>
    </location>
</feature>
<proteinExistence type="predicted"/>
<gene>
    <name evidence="2" type="ORF">IAC96_05890</name>
</gene>
<dbReference type="AlphaFoldDB" id="A0A9D1EE18"/>
<dbReference type="Pfam" id="PF13263">
    <property type="entry name" value="PHP_C"/>
    <property type="match status" value="1"/>
</dbReference>
<evidence type="ECO:0000259" key="1">
    <source>
        <dbReference type="SMART" id="SM00481"/>
    </source>
</evidence>
<dbReference type="CDD" id="cd07437">
    <property type="entry name" value="PHP_HisPPase_Ycdx_like"/>
    <property type="match status" value="1"/>
</dbReference>
<dbReference type="InterPro" id="IPR050243">
    <property type="entry name" value="PHP_phosphatase"/>
</dbReference>
<dbReference type="NCBIfam" id="NF006702">
    <property type="entry name" value="PRK09248.1"/>
    <property type="match status" value="1"/>
</dbReference>
<protein>
    <submittedName>
        <fullName evidence="2">Phosphatase</fullName>
    </submittedName>
</protein>
<dbReference type="GO" id="GO:0005829">
    <property type="term" value="C:cytosol"/>
    <property type="evidence" value="ECO:0007669"/>
    <property type="project" value="TreeGrafter"/>
</dbReference>
<name>A0A9D1EE18_9FIRM</name>
<dbReference type="SMART" id="SM00481">
    <property type="entry name" value="POLIIIAc"/>
    <property type="match status" value="1"/>
</dbReference>
<reference evidence="2" key="1">
    <citation type="submission" date="2020-10" db="EMBL/GenBank/DDBJ databases">
        <authorList>
            <person name="Gilroy R."/>
        </authorList>
    </citation>
    <scope>NUCLEOTIDE SEQUENCE</scope>
    <source>
        <strain evidence="2">ChiW13-3771</strain>
    </source>
</reference>
<reference evidence="2" key="2">
    <citation type="journal article" date="2021" name="PeerJ">
        <title>Extensive microbial diversity within the chicken gut microbiome revealed by metagenomics and culture.</title>
        <authorList>
            <person name="Gilroy R."/>
            <person name="Ravi A."/>
            <person name="Getino M."/>
            <person name="Pursley I."/>
            <person name="Horton D.L."/>
            <person name="Alikhan N.F."/>
            <person name="Baker D."/>
            <person name="Gharbi K."/>
            <person name="Hall N."/>
            <person name="Watson M."/>
            <person name="Adriaenssens E.M."/>
            <person name="Foster-Nyarko E."/>
            <person name="Jarju S."/>
            <person name="Secka A."/>
            <person name="Antonio M."/>
            <person name="Oren A."/>
            <person name="Chaudhuri R.R."/>
            <person name="La Ragione R."/>
            <person name="Hildebrand F."/>
            <person name="Pallen M.J."/>
        </authorList>
    </citation>
    <scope>NUCLEOTIDE SEQUENCE</scope>
    <source>
        <strain evidence="2">ChiW13-3771</strain>
    </source>
</reference>
<dbReference type="PANTHER" id="PTHR36928:SF1">
    <property type="entry name" value="PHOSPHATASE YCDX-RELATED"/>
    <property type="match status" value="1"/>
</dbReference>
<dbReference type="Gene3D" id="3.20.20.140">
    <property type="entry name" value="Metal-dependent hydrolases"/>
    <property type="match status" value="1"/>
</dbReference>
<evidence type="ECO:0000313" key="3">
    <source>
        <dbReference type="Proteomes" id="UP000824201"/>
    </source>
</evidence>
<dbReference type="InterPro" id="IPR016195">
    <property type="entry name" value="Pol/histidinol_Pase-like"/>
</dbReference>
<dbReference type="SUPFAM" id="SSF89550">
    <property type="entry name" value="PHP domain-like"/>
    <property type="match status" value="1"/>
</dbReference>
<comment type="caution">
    <text evidence="2">The sequence shown here is derived from an EMBL/GenBank/DDBJ whole genome shotgun (WGS) entry which is preliminary data.</text>
</comment>
<evidence type="ECO:0000313" key="2">
    <source>
        <dbReference type="EMBL" id="HIR88465.1"/>
    </source>
</evidence>
<dbReference type="GO" id="GO:0042578">
    <property type="term" value="F:phosphoric ester hydrolase activity"/>
    <property type="evidence" value="ECO:0007669"/>
    <property type="project" value="TreeGrafter"/>
</dbReference>
<dbReference type="PANTHER" id="PTHR36928">
    <property type="entry name" value="PHOSPHATASE YCDX-RELATED"/>
    <property type="match status" value="1"/>
</dbReference>
<organism evidence="2 3">
    <name type="scientific">Candidatus Fimimorpha faecalis</name>
    <dbReference type="NCBI Taxonomy" id="2840824"/>
    <lineage>
        <taxon>Bacteria</taxon>
        <taxon>Bacillati</taxon>
        <taxon>Bacillota</taxon>
        <taxon>Clostridia</taxon>
        <taxon>Eubacteriales</taxon>
        <taxon>Candidatus Fimimorpha</taxon>
    </lineage>
</organism>
<dbReference type="Proteomes" id="UP000824201">
    <property type="component" value="Unassembled WGS sequence"/>
</dbReference>
<accession>A0A9D1EE18</accession>
<sequence>MKFLFDAHTHTIASGHAYNTLYEMIQRGADIGLELIGITEHAPAMPGTCGEFYFRNLRAIDRDYLQEKFGIEVLIGAEVNIIDRNGGIDLSELGMEYLDVVIASMHLPCLKAGTKQENTQAAIAAIQNPNVDILGHPDDGRYPMDYEPIVRAAKQYGKLLEVNNSSLQPNGYRINARENYRTILEYCKKYEQPIVVNSDAHFVTAVGNHQYAEQILKEVQFPQELVLNTSVEQFLSYTRKYKKKK</sequence>
<dbReference type="GO" id="GO:0008270">
    <property type="term" value="F:zinc ion binding"/>
    <property type="evidence" value="ECO:0007669"/>
    <property type="project" value="TreeGrafter"/>
</dbReference>